<dbReference type="EMBL" id="LR796554">
    <property type="protein sequence ID" value="CAB4152123.1"/>
    <property type="molecule type" value="Genomic_DNA"/>
</dbReference>
<dbReference type="EMBL" id="LR796322">
    <property type="protein sequence ID" value="CAB4136399.1"/>
    <property type="molecule type" value="Genomic_DNA"/>
</dbReference>
<evidence type="ECO:0000313" key="2">
    <source>
        <dbReference type="EMBL" id="CAB4136399.1"/>
    </source>
</evidence>
<reference evidence="3" key="1">
    <citation type="submission" date="2020-04" db="EMBL/GenBank/DDBJ databases">
        <authorList>
            <person name="Chiriac C."/>
            <person name="Salcher M."/>
            <person name="Ghai R."/>
            <person name="Kavagutti S V."/>
        </authorList>
    </citation>
    <scope>NUCLEOTIDE SEQUENCE</scope>
</reference>
<accession>A0A6J5N473</accession>
<proteinExistence type="predicted"/>
<name>A0A6J5N473_9CAUD</name>
<evidence type="ECO:0000256" key="1">
    <source>
        <dbReference type="SAM" id="Coils"/>
    </source>
</evidence>
<keyword evidence="1" id="KW-0175">Coiled coil</keyword>
<sequence length="96" mass="11361">MMNNNILYQRRFNKSLVEKMDEYLTELKQELKKMSEQDKALELISKFVNLGFTLDSAKQCALIAVDEIIDLLDKEGYGNDYIVNFWNRVKQHIENL</sequence>
<gene>
    <name evidence="2" type="ORF">UFOVP304_25</name>
    <name evidence="3" type="ORF">UFOVP584_52</name>
</gene>
<organism evidence="3">
    <name type="scientific">uncultured Caudovirales phage</name>
    <dbReference type="NCBI Taxonomy" id="2100421"/>
    <lineage>
        <taxon>Viruses</taxon>
        <taxon>Duplodnaviria</taxon>
        <taxon>Heunggongvirae</taxon>
        <taxon>Uroviricota</taxon>
        <taxon>Caudoviricetes</taxon>
        <taxon>Peduoviridae</taxon>
        <taxon>Maltschvirus</taxon>
        <taxon>Maltschvirus maltsch</taxon>
    </lineage>
</organism>
<feature type="coiled-coil region" evidence="1">
    <location>
        <begin position="13"/>
        <end position="44"/>
    </location>
</feature>
<evidence type="ECO:0000313" key="3">
    <source>
        <dbReference type="EMBL" id="CAB4152123.1"/>
    </source>
</evidence>
<protein>
    <submittedName>
        <fullName evidence="3">Uncharacterized protein</fullName>
    </submittedName>
</protein>